<sequence>MEGLASLSQLGRTGMFLRLFLPKTQYDLCDVCVTWMRSNRSTSPFKSGLKRQNWRYVVAL</sequence>
<keyword evidence="2" id="KW-1185">Reference proteome</keyword>
<organism evidence="2">
    <name type="scientific">Serpula lacrymans var. lacrymans (strain S7.3)</name>
    <name type="common">Dry rot fungus</name>
    <dbReference type="NCBI Taxonomy" id="936435"/>
    <lineage>
        <taxon>Eukaryota</taxon>
        <taxon>Fungi</taxon>
        <taxon>Dikarya</taxon>
        <taxon>Basidiomycota</taxon>
        <taxon>Agaricomycotina</taxon>
        <taxon>Agaricomycetes</taxon>
        <taxon>Agaricomycetidae</taxon>
        <taxon>Boletales</taxon>
        <taxon>Coniophorineae</taxon>
        <taxon>Serpulaceae</taxon>
        <taxon>Serpula</taxon>
    </lineage>
</organism>
<dbReference type="HOGENOM" id="CLU_2943222_0_0_1"/>
<evidence type="ECO:0000313" key="2">
    <source>
        <dbReference type="Proteomes" id="UP000008063"/>
    </source>
</evidence>
<name>F8QFG5_SERL3</name>
<dbReference type="AlphaFoldDB" id="F8QFG5"/>
<protein>
    <submittedName>
        <fullName evidence="1">Uncharacterized protein</fullName>
    </submittedName>
</protein>
<accession>F8QFG5</accession>
<dbReference type="EMBL" id="GL945496">
    <property type="protein sequence ID" value="EGN92949.1"/>
    <property type="molecule type" value="Genomic_DNA"/>
</dbReference>
<reference evidence="2" key="1">
    <citation type="journal article" date="2011" name="Science">
        <title>The plant cell wall-decomposing machinery underlies the functional diversity of forest fungi.</title>
        <authorList>
            <person name="Eastwood D.C."/>
            <person name="Floudas D."/>
            <person name="Binder M."/>
            <person name="Majcherczyk A."/>
            <person name="Schneider P."/>
            <person name="Aerts A."/>
            <person name="Asiegbu F.O."/>
            <person name="Baker S.E."/>
            <person name="Barry K."/>
            <person name="Bendiksby M."/>
            <person name="Blumentritt M."/>
            <person name="Coutinho P.M."/>
            <person name="Cullen D."/>
            <person name="de Vries R.P."/>
            <person name="Gathman A."/>
            <person name="Goodell B."/>
            <person name="Henrissat B."/>
            <person name="Ihrmark K."/>
            <person name="Kauserud H."/>
            <person name="Kohler A."/>
            <person name="LaButti K."/>
            <person name="Lapidus A."/>
            <person name="Lavin J.L."/>
            <person name="Lee Y.-H."/>
            <person name="Lindquist E."/>
            <person name="Lilly W."/>
            <person name="Lucas S."/>
            <person name="Morin E."/>
            <person name="Murat C."/>
            <person name="Oguiza J.A."/>
            <person name="Park J."/>
            <person name="Pisabarro A.G."/>
            <person name="Riley R."/>
            <person name="Rosling A."/>
            <person name="Salamov A."/>
            <person name="Schmidt O."/>
            <person name="Schmutz J."/>
            <person name="Skrede I."/>
            <person name="Stenlid J."/>
            <person name="Wiebenga A."/>
            <person name="Xie X."/>
            <person name="Kuees U."/>
            <person name="Hibbett D.S."/>
            <person name="Hoffmeister D."/>
            <person name="Hoegberg N."/>
            <person name="Martin F."/>
            <person name="Grigoriev I.V."/>
            <person name="Watkinson S.C."/>
        </authorList>
    </citation>
    <scope>NUCLEOTIDE SEQUENCE [LARGE SCALE GENOMIC DNA]</scope>
    <source>
        <strain evidence="2">strain S7.3</strain>
    </source>
</reference>
<evidence type="ECO:0000313" key="1">
    <source>
        <dbReference type="EMBL" id="EGN92949.1"/>
    </source>
</evidence>
<proteinExistence type="predicted"/>
<dbReference type="Proteomes" id="UP000008063">
    <property type="component" value="Unassembled WGS sequence"/>
</dbReference>
<dbReference type="InParanoid" id="F8QFG5"/>
<gene>
    <name evidence="1" type="ORF">SERLA73DRAFT_146334</name>
</gene>